<name>A0A3D8T8Z3_9HELO</name>
<dbReference type="OrthoDB" id="37659at2759"/>
<dbReference type="EMBL" id="PDLN01000001">
    <property type="protein sequence ID" value="RDW95030.1"/>
    <property type="molecule type" value="Genomic_DNA"/>
</dbReference>
<dbReference type="PANTHER" id="PTHR43669:SF11">
    <property type="entry name" value="SHORT-CHAIN DEHYDROGENASE_OXIDOREDUCTASE"/>
    <property type="match status" value="1"/>
</dbReference>
<dbReference type="InterPro" id="IPR036291">
    <property type="entry name" value="NAD(P)-bd_dom_sf"/>
</dbReference>
<evidence type="ECO:0000256" key="2">
    <source>
        <dbReference type="ARBA" id="ARBA00022857"/>
    </source>
</evidence>
<evidence type="ECO:0000256" key="3">
    <source>
        <dbReference type="ARBA" id="ARBA00023002"/>
    </source>
</evidence>
<evidence type="ECO:0000313" key="4">
    <source>
        <dbReference type="EMBL" id="RDW95030.1"/>
    </source>
</evidence>
<gene>
    <name evidence="4" type="ORF">BP5796_00793</name>
</gene>
<protein>
    <submittedName>
        <fullName evidence="4">Uncharacterized protein</fullName>
    </submittedName>
</protein>
<dbReference type="SUPFAM" id="SSF51735">
    <property type="entry name" value="NAD(P)-binding Rossmann-fold domains"/>
    <property type="match status" value="1"/>
</dbReference>
<dbReference type="InterPro" id="IPR020904">
    <property type="entry name" value="Sc_DH/Rdtase_CS"/>
</dbReference>
<organism evidence="4 5">
    <name type="scientific">Coleophoma crateriformis</name>
    <dbReference type="NCBI Taxonomy" id="565419"/>
    <lineage>
        <taxon>Eukaryota</taxon>
        <taxon>Fungi</taxon>
        <taxon>Dikarya</taxon>
        <taxon>Ascomycota</taxon>
        <taxon>Pezizomycotina</taxon>
        <taxon>Leotiomycetes</taxon>
        <taxon>Helotiales</taxon>
        <taxon>Dermateaceae</taxon>
        <taxon>Coleophoma</taxon>
    </lineage>
</organism>
<dbReference type="GO" id="GO:0016491">
    <property type="term" value="F:oxidoreductase activity"/>
    <property type="evidence" value="ECO:0007669"/>
    <property type="project" value="UniProtKB-KW"/>
</dbReference>
<sequence length="182" mass="20099">MAFPQNDAYGIVVGRRKEKLDSFVNKHAEGKAAAVELDIKKLDRTQPKQTSIVYTSSKLGIVPMVRAPKYGASKAALHHFVLALREQMKDGPGNVNVVEIFPPAVQTELHDGKHQPDLKNGHQIGIPLQELIDSTRAGLVKDDEQIAVGLAKGIFDAVEPTRQRILRDLHAQLTKILQDFLV</sequence>
<dbReference type="PROSITE" id="PS00061">
    <property type="entry name" value="ADH_SHORT"/>
    <property type="match status" value="1"/>
</dbReference>
<keyword evidence="3" id="KW-0560">Oxidoreductase</keyword>
<comment type="caution">
    <text evidence="4">The sequence shown here is derived from an EMBL/GenBank/DDBJ whole genome shotgun (WGS) entry which is preliminary data.</text>
</comment>
<dbReference type="Pfam" id="PF00106">
    <property type="entry name" value="adh_short"/>
    <property type="match status" value="1"/>
</dbReference>
<proteinExistence type="inferred from homology"/>
<reference evidence="4 5" key="1">
    <citation type="journal article" date="2018" name="IMA Fungus">
        <title>IMA Genome-F 9: Draft genome sequence of Annulohypoxylon stygium, Aspergillus mulundensis, Berkeleyomyces basicola (syn. Thielaviopsis basicola), Ceratocystis smalleyi, two Cercospora beticola strains, Coleophoma cylindrospora, Fusarium fracticaudum, Phialophora cf. hyalina, and Morchella septimelata.</title>
        <authorList>
            <person name="Wingfield B.D."/>
            <person name="Bills G.F."/>
            <person name="Dong Y."/>
            <person name="Huang W."/>
            <person name="Nel W.J."/>
            <person name="Swalarsk-Parry B.S."/>
            <person name="Vaghefi N."/>
            <person name="Wilken P.M."/>
            <person name="An Z."/>
            <person name="de Beer Z.W."/>
            <person name="De Vos L."/>
            <person name="Chen L."/>
            <person name="Duong T.A."/>
            <person name="Gao Y."/>
            <person name="Hammerbacher A."/>
            <person name="Kikkert J.R."/>
            <person name="Li Y."/>
            <person name="Li H."/>
            <person name="Li K."/>
            <person name="Li Q."/>
            <person name="Liu X."/>
            <person name="Ma X."/>
            <person name="Naidoo K."/>
            <person name="Pethybridge S.J."/>
            <person name="Sun J."/>
            <person name="Steenkamp E.T."/>
            <person name="van der Nest M.A."/>
            <person name="van Wyk S."/>
            <person name="Wingfield M.J."/>
            <person name="Xiong C."/>
            <person name="Yue Q."/>
            <person name="Zhang X."/>
        </authorList>
    </citation>
    <scope>NUCLEOTIDE SEQUENCE [LARGE SCALE GENOMIC DNA]</scope>
    <source>
        <strain evidence="4 5">BP5796</strain>
    </source>
</reference>
<keyword evidence="5" id="KW-1185">Reference proteome</keyword>
<dbReference type="Proteomes" id="UP000256328">
    <property type="component" value="Unassembled WGS sequence"/>
</dbReference>
<accession>A0A3D8T8Z3</accession>
<comment type="similarity">
    <text evidence="1">Belongs to the short-chain dehydrogenases/reductases (SDR) family.</text>
</comment>
<dbReference type="PANTHER" id="PTHR43669">
    <property type="entry name" value="5-KETO-D-GLUCONATE 5-REDUCTASE"/>
    <property type="match status" value="1"/>
</dbReference>
<evidence type="ECO:0000256" key="1">
    <source>
        <dbReference type="ARBA" id="ARBA00006484"/>
    </source>
</evidence>
<dbReference type="AlphaFoldDB" id="A0A3D8T8Z3"/>
<dbReference type="InterPro" id="IPR002347">
    <property type="entry name" value="SDR_fam"/>
</dbReference>
<keyword evidence="2" id="KW-0521">NADP</keyword>
<dbReference type="Gene3D" id="3.40.50.720">
    <property type="entry name" value="NAD(P)-binding Rossmann-like Domain"/>
    <property type="match status" value="1"/>
</dbReference>
<evidence type="ECO:0000313" key="5">
    <source>
        <dbReference type="Proteomes" id="UP000256328"/>
    </source>
</evidence>